<sequence>MYILLGVFVTLLLTLFVLPLIWRRAIRLTEKRVMAEMPISYSELQAEKDMQRAEQAIKLRRLEVIAETRLENMANQAMKIDRLNANLQARATEISEREADILSLKDDLAAQQQEMAQTVQTLADTSHDLEQAKQTISDLETTQSDLEQQLLHLETNYSEQKIELIAQSTRIENYKEELSELHSRYNTEIRSRAEAEGLLSQKSDELDHNKERLEAQRSKLDSLQTELADMDATISNLNIQLERSKAQKPVTDPESQQKFAEAEARRVEAEAKVASLTMQLQHGMNAAEGDDLSAFVDTLQNENAQLEARLSDTIAKSDALSKELADFKQKAAQPDNNAPLSPKEMMLRNEIKNIAAQITGFTAQSEGEESVIHALLSDDDSDKPASNGTVDAIPKPNTEFVAPAAETEEKKDAWNEVFSLAERIRKMTNRSEDKNANP</sequence>
<protein>
    <submittedName>
        <fullName evidence="3">Uncharacterized protein</fullName>
    </submittedName>
</protein>
<evidence type="ECO:0000256" key="2">
    <source>
        <dbReference type="SAM" id="MobiDB-lite"/>
    </source>
</evidence>
<reference evidence="3 4" key="1">
    <citation type="submission" date="2018-01" db="EMBL/GenBank/DDBJ databases">
        <title>The draft genome sequence of Cohaesibacter sp. H1304.</title>
        <authorList>
            <person name="Wang N.-N."/>
            <person name="Du Z.-J."/>
        </authorList>
    </citation>
    <scope>NUCLEOTIDE SEQUENCE [LARGE SCALE GENOMIC DNA]</scope>
    <source>
        <strain evidence="3 4">H1304</strain>
    </source>
</reference>
<keyword evidence="4" id="KW-1185">Reference proteome</keyword>
<keyword evidence="1" id="KW-0175">Coiled coil</keyword>
<dbReference type="AlphaFoldDB" id="A0A2N5XM78"/>
<feature type="region of interest" description="Disordered" evidence="2">
    <location>
        <begin position="378"/>
        <end position="398"/>
    </location>
</feature>
<accession>A0A2N5XM78</accession>
<gene>
    <name evidence="3" type="ORF">C0081_18240</name>
</gene>
<evidence type="ECO:0000313" key="3">
    <source>
        <dbReference type="EMBL" id="PLW75593.1"/>
    </source>
</evidence>
<comment type="caution">
    <text evidence="3">The sequence shown here is derived from an EMBL/GenBank/DDBJ whole genome shotgun (WGS) entry which is preliminary data.</text>
</comment>
<dbReference type="EMBL" id="PKUQ01000047">
    <property type="protein sequence ID" value="PLW75593.1"/>
    <property type="molecule type" value="Genomic_DNA"/>
</dbReference>
<dbReference type="Proteomes" id="UP000234881">
    <property type="component" value="Unassembled WGS sequence"/>
</dbReference>
<organism evidence="3 4">
    <name type="scientific">Cohaesibacter celericrescens</name>
    <dbReference type="NCBI Taxonomy" id="2067669"/>
    <lineage>
        <taxon>Bacteria</taxon>
        <taxon>Pseudomonadati</taxon>
        <taxon>Pseudomonadota</taxon>
        <taxon>Alphaproteobacteria</taxon>
        <taxon>Hyphomicrobiales</taxon>
        <taxon>Cohaesibacteraceae</taxon>
    </lineage>
</organism>
<name>A0A2N5XM78_9HYPH</name>
<feature type="coiled-coil region" evidence="1">
    <location>
        <begin position="70"/>
        <end position="323"/>
    </location>
</feature>
<evidence type="ECO:0000313" key="4">
    <source>
        <dbReference type="Proteomes" id="UP000234881"/>
    </source>
</evidence>
<evidence type="ECO:0000256" key="1">
    <source>
        <dbReference type="SAM" id="Coils"/>
    </source>
</evidence>
<proteinExistence type="predicted"/>
<dbReference type="Gene3D" id="1.10.287.1490">
    <property type="match status" value="1"/>
</dbReference>